<name>A0A916SUX6_9SPHN</name>
<keyword evidence="2" id="KW-1185">Reference proteome</keyword>
<dbReference type="PANTHER" id="PTHR36302">
    <property type="entry name" value="BLR7088 PROTEIN"/>
    <property type="match status" value="1"/>
</dbReference>
<reference evidence="1" key="1">
    <citation type="journal article" date="2014" name="Int. J. Syst. Evol. Microbiol.">
        <title>Complete genome sequence of Corynebacterium casei LMG S-19264T (=DSM 44701T), isolated from a smear-ripened cheese.</title>
        <authorList>
            <consortium name="US DOE Joint Genome Institute (JGI-PGF)"/>
            <person name="Walter F."/>
            <person name="Albersmeier A."/>
            <person name="Kalinowski J."/>
            <person name="Ruckert C."/>
        </authorList>
    </citation>
    <scope>NUCLEOTIDE SEQUENCE</scope>
    <source>
        <strain evidence="1">CGMCC 1.15330</strain>
    </source>
</reference>
<dbReference type="PROSITE" id="PS51257">
    <property type="entry name" value="PROKAR_LIPOPROTEIN"/>
    <property type="match status" value="1"/>
</dbReference>
<evidence type="ECO:0000313" key="1">
    <source>
        <dbReference type="EMBL" id="GGB17721.1"/>
    </source>
</evidence>
<dbReference type="Gene3D" id="2.60.40.1890">
    <property type="entry name" value="PCu(A)C copper chaperone"/>
    <property type="match status" value="1"/>
</dbReference>
<comment type="caution">
    <text evidence="1">The sequence shown here is derived from an EMBL/GenBank/DDBJ whole genome shotgun (WGS) entry which is preliminary data.</text>
</comment>
<accession>A0A916SUX6</accession>
<proteinExistence type="predicted"/>
<dbReference type="Proteomes" id="UP000623067">
    <property type="component" value="Unassembled WGS sequence"/>
</dbReference>
<sequence length="153" mass="15857">MRGAGRMTTIWSGAAAATAMLAACSQPAELRVDSAWIRMPAAAGRPGVVYFTVHGGEAPARLIAISSAWAIRTDMHESMGGPGGMASMKPIDHVDIPARADVAFAPGGRHAMVYGINPAVHVGDTMTFTFTFADGQRIRRIARVVGPAASGPA</sequence>
<dbReference type="InterPro" id="IPR036182">
    <property type="entry name" value="PCuAC_sf"/>
</dbReference>
<reference evidence="1" key="2">
    <citation type="submission" date="2020-09" db="EMBL/GenBank/DDBJ databases">
        <authorList>
            <person name="Sun Q."/>
            <person name="Zhou Y."/>
        </authorList>
    </citation>
    <scope>NUCLEOTIDE SEQUENCE</scope>
    <source>
        <strain evidence="1">CGMCC 1.15330</strain>
    </source>
</reference>
<gene>
    <name evidence="1" type="ORF">GCM10011380_04060</name>
</gene>
<dbReference type="InterPro" id="IPR058248">
    <property type="entry name" value="Lxx211020-like"/>
</dbReference>
<dbReference type="Pfam" id="PF04314">
    <property type="entry name" value="PCuAC"/>
    <property type="match status" value="1"/>
</dbReference>
<dbReference type="AlphaFoldDB" id="A0A916SUX6"/>
<dbReference type="InterPro" id="IPR007410">
    <property type="entry name" value="LpqE-like"/>
</dbReference>
<evidence type="ECO:0008006" key="3">
    <source>
        <dbReference type="Google" id="ProtNLM"/>
    </source>
</evidence>
<protein>
    <recommendedName>
        <fullName evidence="3">Copper chaperone PCu(A)C</fullName>
    </recommendedName>
</protein>
<organism evidence="1 2">
    <name type="scientific">Sphingomonas metalli</name>
    <dbReference type="NCBI Taxonomy" id="1779358"/>
    <lineage>
        <taxon>Bacteria</taxon>
        <taxon>Pseudomonadati</taxon>
        <taxon>Pseudomonadota</taxon>
        <taxon>Alphaproteobacteria</taxon>
        <taxon>Sphingomonadales</taxon>
        <taxon>Sphingomonadaceae</taxon>
        <taxon>Sphingomonas</taxon>
    </lineage>
</organism>
<dbReference type="SUPFAM" id="SSF110087">
    <property type="entry name" value="DR1885-like metal-binding protein"/>
    <property type="match status" value="1"/>
</dbReference>
<dbReference type="PANTHER" id="PTHR36302:SF1">
    <property type="entry name" value="COPPER CHAPERONE PCU(A)C"/>
    <property type="match status" value="1"/>
</dbReference>
<evidence type="ECO:0000313" key="2">
    <source>
        <dbReference type="Proteomes" id="UP000623067"/>
    </source>
</evidence>
<dbReference type="EMBL" id="BMIH01000001">
    <property type="protein sequence ID" value="GGB17721.1"/>
    <property type="molecule type" value="Genomic_DNA"/>
</dbReference>